<dbReference type="RefSeq" id="WP_123880108.1">
    <property type="nucleotide sequence ID" value="NZ_RPFZ01000001.1"/>
</dbReference>
<keyword evidence="6" id="KW-1185">Reference proteome</keyword>
<keyword evidence="3" id="KW-0732">Signal</keyword>
<evidence type="ECO:0000256" key="2">
    <source>
        <dbReference type="SAM" id="MobiDB-lite"/>
    </source>
</evidence>
<proteinExistence type="inferred from homology"/>
<comment type="catalytic activity">
    <reaction evidence="1">
        <text>a phosphate monoester + H2O = an alcohol + phosphate</text>
        <dbReference type="Rhea" id="RHEA:15017"/>
        <dbReference type="ChEBI" id="CHEBI:15377"/>
        <dbReference type="ChEBI" id="CHEBI:30879"/>
        <dbReference type="ChEBI" id="CHEBI:43474"/>
        <dbReference type="ChEBI" id="CHEBI:67140"/>
        <dbReference type="EC" id="3.1.3.2"/>
    </reaction>
</comment>
<reference evidence="5 6" key="1">
    <citation type="submission" date="2018-11" db="EMBL/GenBank/DDBJ databases">
        <title>Erythrobacter spongiae sp. nov., isolated from a marine sponge.</title>
        <authorList>
            <person name="Zhuang L."/>
            <person name="Luo L."/>
        </authorList>
    </citation>
    <scope>NUCLEOTIDE SEQUENCE [LARGE SCALE GENOMIC DNA]</scope>
    <source>
        <strain evidence="5 6">HN-E23</strain>
    </source>
</reference>
<dbReference type="InterPro" id="IPR036938">
    <property type="entry name" value="PAP2/HPO_sf"/>
</dbReference>
<dbReference type="Gene3D" id="1.20.144.10">
    <property type="entry name" value="Phosphatidic acid phosphatase type 2/haloperoxidase"/>
    <property type="match status" value="1"/>
</dbReference>
<dbReference type="PIRSF" id="PIRSF000897">
    <property type="entry name" value="Acid_Ptase_ClsA"/>
    <property type="match status" value="1"/>
</dbReference>
<dbReference type="AlphaFoldDB" id="A0A3N5CTC1"/>
<keyword evidence="1" id="KW-0378">Hydrolase</keyword>
<evidence type="ECO:0000259" key="4">
    <source>
        <dbReference type="SMART" id="SM00014"/>
    </source>
</evidence>
<dbReference type="InterPro" id="IPR001011">
    <property type="entry name" value="Acid_Pase_classA_bac"/>
</dbReference>
<protein>
    <recommendedName>
        <fullName evidence="1">Acid phosphatase</fullName>
        <ecNumber evidence="1">3.1.3.2</ecNumber>
    </recommendedName>
</protein>
<dbReference type="Proteomes" id="UP000275232">
    <property type="component" value="Unassembled WGS sequence"/>
</dbReference>
<accession>A0A3N5CTC1</accession>
<evidence type="ECO:0000256" key="3">
    <source>
        <dbReference type="SAM" id="SignalP"/>
    </source>
</evidence>
<comment type="caution">
    <text evidence="5">The sequence shown here is derived from an EMBL/GenBank/DDBJ whole genome shotgun (WGS) entry which is preliminary data.</text>
</comment>
<dbReference type="EMBL" id="RPFZ01000001">
    <property type="protein sequence ID" value="RPF71546.1"/>
    <property type="molecule type" value="Genomic_DNA"/>
</dbReference>
<dbReference type="GO" id="GO:0030288">
    <property type="term" value="C:outer membrane-bounded periplasmic space"/>
    <property type="evidence" value="ECO:0007669"/>
    <property type="project" value="InterPro"/>
</dbReference>
<name>A0A3N5CTC1_9SPHN</name>
<sequence length="278" mass="28562">MTAMKRMMVGFALAATACAGATGMAQVAGAQDAPPAAERPVYDLGPPYLGGQPIPGTEALVPPPPEQGSARQRQDAEANARALTLADTPRRALALEDASLAPGWFDAAFSCAAGVSLTDANTPAIARLVRRAAADFAISTSAVKARYSRPRPFVANGAPTCTPRDEAALAQNGSYPSGHSALGWGTGLVLASVFPDRASELVARGRAFGDSRAICNLHWQSDVEEARVIASATLARLSSDPQFIADLAAAQAEARELATAARPGAGQCRQLADALQAG</sequence>
<dbReference type="OrthoDB" id="9805301at2"/>
<feature type="region of interest" description="Disordered" evidence="2">
    <location>
        <begin position="53"/>
        <end position="78"/>
    </location>
</feature>
<evidence type="ECO:0000313" key="5">
    <source>
        <dbReference type="EMBL" id="RPF71546.1"/>
    </source>
</evidence>
<feature type="domain" description="Phosphatidic acid phosphatase type 2/haloperoxidase" evidence="4">
    <location>
        <begin position="124"/>
        <end position="238"/>
    </location>
</feature>
<evidence type="ECO:0000256" key="1">
    <source>
        <dbReference type="PIRNR" id="PIRNR000897"/>
    </source>
</evidence>
<feature type="chain" id="PRO_5017935932" description="Acid phosphatase" evidence="3">
    <location>
        <begin position="31"/>
        <end position="278"/>
    </location>
</feature>
<dbReference type="SUPFAM" id="SSF48317">
    <property type="entry name" value="Acid phosphatase/Vanadium-dependent haloperoxidase"/>
    <property type="match status" value="1"/>
</dbReference>
<gene>
    <name evidence="5" type="ORF">EG799_07885</name>
</gene>
<dbReference type="CDD" id="cd03397">
    <property type="entry name" value="PAP2_acid_phosphatase"/>
    <property type="match status" value="1"/>
</dbReference>
<dbReference type="Pfam" id="PF01569">
    <property type="entry name" value="PAP2"/>
    <property type="match status" value="1"/>
</dbReference>
<feature type="signal peptide" evidence="3">
    <location>
        <begin position="1"/>
        <end position="30"/>
    </location>
</feature>
<dbReference type="EC" id="3.1.3.2" evidence="1"/>
<dbReference type="InterPro" id="IPR000326">
    <property type="entry name" value="PAP2/HPO"/>
</dbReference>
<evidence type="ECO:0000313" key="6">
    <source>
        <dbReference type="Proteomes" id="UP000275232"/>
    </source>
</evidence>
<dbReference type="PRINTS" id="PR00483">
    <property type="entry name" value="BACPHPHTASE"/>
</dbReference>
<dbReference type="SMART" id="SM00014">
    <property type="entry name" value="acidPPc"/>
    <property type="match status" value="1"/>
</dbReference>
<comment type="similarity">
    <text evidence="1">Belongs to the class A bacterial acid phosphatase family.</text>
</comment>
<organism evidence="5 6">
    <name type="scientific">Aurantiacibacter spongiae</name>
    <dbReference type="NCBI Taxonomy" id="2488860"/>
    <lineage>
        <taxon>Bacteria</taxon>
        <taxon>Pseudomonadati</taxon>
        <taxon>Pseudomonadota</taxon>
        <taxon>Alphaproteobacteria</taxon>
        <taxon>Sphingomonadales</taxon>
        <taxon>Erythrobacteraceae</taxon>
        <taxon>Aurantiacibacter</taxon>
    </lineage>
</organism>
<dbReference type="GO" id="GO:0003993">
    <property type="term" value="F:acid phosphatase activity"/>
    <property type="evidence" value="ECO:0007669"/>
    <property type="project" value="UniProtKB-EC"/>
</dbReference>
<dbReference type="PROSITE" id="PS51257">
    <property type="entry name" value="PROKAR_LIPOPROTEIN"/>
    <property type="match status" value="1"/>
</dbReference>